<evidence type="ECO:0000313" key="2">
    <source>
        <dbReference type="EMBL" id="CAF4281400.1"/>
    </source>
</evidence>
<dbReference type="Proteomes" id="UP000663834">
    <property type="component" value="Unassembled WGS sequence"/>
</dbReference>
<comment type="caution">
    <text evidence="1">The sequence shown here is derived from an EMBL/GenBank/DDBJ whole genome shotgun (WGS) entry which is preliminary data.</text>
</comment>
<dbReference type="Proteomes" id="UP000681720">
    <property type="component" value="Unassembled WGS sequence"/>
</dbReference>
<organism evidence="1 3">
    <name type="scientific">Rotaria magnacalcarata</name>
    <dbReference type="NCBI Taxonomy" id="392030"/>
    <lineage>
        <taxon>Eukaryota</taxon>
        <taxon>Metazoa</taxon>
        <taxon>Spiralia</taxon>
        <taxon>Gnathifera</taxon>
        <taxon>Rotifera</taxon>
        <taxon>Eurotatoria</taxon>
        <taxon>Bdelloidea</taxon>
        <taxon>Philodinida</taxon>
        <taxon>Philodinidae</taxon>
        <taxon>Rotaria</taxon>
    </lineage>
</organism>
<sequence length="927" mass="109543">MLKSKNEKISISRLQKERKWVIDNIIEKHIGKELFKKKLLEEGRRADLDLFEKYPEITTPLSIHLLAQHESNNIVTDSTRLEFIRYQSMTQNLYDKFLLLMKNTGSDVFQRQKNYVLLFQCALLTNQQFVKTVFQFIAKRFANEQFIVIESFFNYLTSAQAKLHFQILPDNLESIETIINIAMNHLQDSYRIRSEIRTYYSCGDFAFHVRSIPKSYTETWRQIADFHISDIYPALISESKVSTLNDSLDMFKTKVSYLPQIDSFINSFFTKTLLESEKIQSELQICNLTTMIDLFLKNRSTRFERVNHLINKIDKVFFMHKTVQQIAVCSQQHRQLIDTLLQDDKCLTLEKLLKESNKFLKSMVHEIGYYKVPGLDTDILNSSLHRLTGKQQEHIANIILNDYLVDAGVSKLRKLKLLRIFRRLTHTYNKTLEWFHAKFYSSSTVEEIEENPGPRTRYFVPKTFDKVIVCLPGTFDLDEESLLKQFHLLKTKLNASNAMFVADTMLSISRRINEELFLKSYLELLRDEQLPKLGITAYKEVLRLLILYSSDPTLVETDIKPLWDSHPHQDLRACLILILLHFVGNHNNSDDIDKAIWQILEQAAEDDYLIIVHSLFAFHQEHSRRRLPRSKRGTSCWPLTRWKNLSNPLYEEFVNRIQLKVLDHQSSLNARSWAWENIEYEHCDINEVFDKAQKLCIQFDETGNKLWEQAFNKIILLYRENRISSINTLIDFVKKVASLREDIDLQENAIDCRHDLPAYRRLDTILGILINSLESFNNEKQLALRAFAPIIIQLDKTLASYAGEILMKTAQDKEDMEHQIKFLQENLPENFFEYLLMDLSHLLTYESTDYFISKMDIDEKLAFAEWFINEKNRPLFVYNFLTEYVFNHKDVNRQQCQQIIRSWRQSENLRLKQKAMNYCVPWDKNTL</sequence>
<dbReference type="EMBL" id="CAJOBJ010032583">
    <property type="protein sequence ID" value="CAF4281400.1"/>
    <property type="molecule type" value="Genomic_DNA"/>
</dbReference>
<dbReference type="OrthoDB" id="10018299at2759"/>
<proteinExistence type="predicted"/>
<name>A0A816D9E3_9BILA</name>
<reference evidence="1" key="1">
    <citation type="submission" date="2021-02" db="EMBL/GenBank/DDBJ databases">
        <authorList>
            <person name="Nowell W R."/>
        </authorList>
    </citation>
    <scope>NUCLEOTIDE SEQUENCE</scope>
</reference>
<dbReference type="EMBL" id="CAJNOW010014784">
    <property type="protein sequence ID" value="CAF1635194.1"/>
    <property type="molecule type" value="Genomic_DNA"/>
</dbReference>
<dbReference type="AlphaFoldDB" id="A0A816D9E3"/>
<accession>A0A816D9E3</accession>
<protein>
    <submittedName>
        <fullName evidence="1">Uncharacterized protein</fullName>
    </submittedName>
</protein>
<gene>
    <name evidence="2" type="ORF">GIL414_LOCUS24998</name>
    <name evidence="1" type="ORF">KQP761_LOCUS26928</name>
</gene>
<evidence type="ECO:0000313" key="1">
    <source>
        <dbReference type="EMBL" id="CAF1635194.1"/>
    </source>
</evidence>
<evidence type="ECO:0000313" key="3">
    <source>
        <dbReference type="Proteomes" id="UP000663834"/>
    </source>
</evidence>